<organism evidence="1">
    <name type="scientific">uncultured Arthrobacter sp</name>
    <dbReference type="NCBI Taxonomy" id="114050"/>
    <lineage>
        <taxon>Bacteria</taxon>
        <taxon>Bacillati</taxon>
        <taxon>Actinomycetota</taxon>
        <taxon>Actinomycetes</taxon>
        <taxon>Micrococcales</taxon>
        <taxon>Micrococcaceae</taxon>
        <taxon>Arthrobacter</taxon>
        <taxon>environmental samples</taxon>
    </lineage>
</organism>
<reference evidence="1" key="1">
    <citation type="submission" date="2020-02" db="EMBL/GenBank/DDBJ databases">
        <authorList>
            <person name="Meier V. D."/>
        </authorList>
    </citation>
    <scope>NUCLEOTIDE SEQUENCE</scope>
    <source>
        <strain evidence="1">AVDCRST_MAG83</strain>
    </source>
</reference>
<name>A0A6J4I7F2_9MICC</name>
<sequence>MGTRVPVDEAQLLPHVAKLNGLTVSEFVAAIIHEKLAQADLSSLEWQEALPLEVQERVPMRRLAS</sequence>
<accession>A0A6J4I7F2</accession>
<gene>
    <name evidence="1" type="ORF">AVDCRST_MAG83-2148</name>
</gene>
<protein>
    <submittedName>
        <fullName evidence="1">Uncharacterized protein</fullName>
    </submittedName>
</protein>
<dbReference type="AlphaFoldDB" id="A0A6J4I7F2"/>
<evidence type="ECO:0000313" key="1">
    <source>
        <dbReference type="EMBL" id="CAA9244291.1"/>
    </source>
</evidence>
<dbReference type="EMBL" id="CADCTE010000101">
    <property type="protein sequence ID" value="CAA9244291.1"/>
    <property type="molecule type" value="Genomic_DNA"/>
</dbReference>
<proteinExistence type="predicted"/>